<organism evidence="2 3">
    <name type="scientific">Thiohalocapsa marina</name>
    <dbReference type="NCBI Taxonomy" id="424902"/>
    <lineage>
        <taxon>Bacteria</taxon>
        <taxon>Pseudomonadati</taxon>
        <taxon>Pseudomonadota</taxon>
        <taxon>Gammaproteobacteria</taxon>
        <taxon>Chromatiales</taxon>
        <taxon>Chromatiaceae</taxon>
        <taxon>Thiohalocapsa</taxon>
    </lineage>
</organism>
<dbReference type="EMBL" id="VWXX01000029">
    <property type="protein sequence ID" value="KAA6183695.1"/>
    <property type="molecule type" value="Genomic_DNA"/>
</dbReference>
<feature type="non-terminal residue" evidence="2">
    <location>
        <position position="1"/>
    </location>
</feature>
<name>A0A5M8FML3_9GAMM</name>
<sequence>SSVEDLQAKIADFIEHFNKTMAKPFRWTYQGKPLKA</sequence>
<dbReference type="AlphaFoldDB" id="A0A5M8FML3"/>
<keyword evidence="3" id="KW-1185">Reference proteome</keyword>
<protein>
    <submittedName>
        <fullName evidence="2">IS630 family transposase</fullName>
    </submittedName>
</protein>
<reference evidence="2 3" key="1">
    <citation type="submission" date="2019-09" db="EMBL/GenBank/DDBJ databases">
        <title>Whole-genome sequence of the purple sulfur bacterium Thiohalocapsa marina DSM 19078.</title>
        <authorList>
            <person name="Kyndt J.A."/>
            <person name="Meyer T.E."/>
        </authorList>
    </citation>
    <scope>NUCLEOTIDE SEQUENCE [LARGE SCALE GENOMIC DNA]</scope>
    <source>
        <strain evidence="2 3">DSM 19078</strain>
    </source>
</reference>
<dbReference type="EMBL" id="VWXX01000046">
    <property type="protein sequence ID" value="KAA6182488.1"/>
    <property type="molecule type" value="Genomic_DNA"/>
</dbReference>
<dbReference type="Proteomes" id="UP000322981">
    <property type="component" value="Unassembled WGS sequence"/>
</dbReference>
<comment type="caution">
    <text evidence="2">The sequence shown here is derived from an EMBL/GenBank/DDBJ whole genome shotgun (WGS) entry which is preliminary data.</text>
</comment>
<evidence type="ECO:0000313" key="1">
    <source>
        <dbReference type="EMBL" id="KAA6182488.1"/>
    </source>
</evidence>
<gene>
    <name evidence="2" type="ORF">F2Q65_14730</name>
    <name evidence="1" type="ORF">F2Q65_17905</name>
</gene>
<proteinExistence type="predicted"/>
<accession>A0A5M8FML3</accession>
<evidence type="ECO:0000313" key="3">
    <source>
        <dbReference type="Proteomes" id="UP000322981"/>
    </source>
</evidence>
<evidence type="ECO:0000313" key="2">
    <source>
        <dbReference type="EMBL" id="KAA6183695.1"/>
    </source>
</evidence>